<keyword evidence="5" id="KW-1185">Reference proteome</keyword>
<accession>A0AAJ3NSC2</accession>
<dbReference type="SUPFAM" id="SSF55874">
    <property type="entry name" value="ATPase domain of HSP90 chaperone/DNA topoisomerase II/histidine kinase"/>
    <property type="match status" value="1"/>
</dbReference>
<proteinExistence type="predicted"/>
<keyword evidence="1" id="KW-0418">Kinase</keyword>
<evidence type="ECO:0000313" key="5">
    <source>
        <dbReference type="Proteomes" id="UP000193387"/>
    </source>
</evidence>
<keyword evidence="1" id="KW-0808">Transferase</keyword>
<keyword evidence="1" id="KW-0723">Serine/threonine-protein kinase</keyword>
<dbReference type="InterPro" id="IPR003594">
    <property type="entry name" value="HATPase_dom"/>
</dbReference>
<gene>
    <name evidence="4" type="ORF">AWC23_09065</name>
</gene>
<organism evidence="4 5">
    <name type="scientific">Mycobacterium saskatchewanense</name>
    <dbReference type="NCBI Taxonomy" id="220927"/>
    <lineage>
        <taxon>Bacteria</taxon>
        <taxon>Bacillati</taxon>
        <taxon>Actinomycetota</taxon>
        <taxon>Actinomycetes</taxon>
        <taxon>Mycobacteriales</taxon>
        <taxon>Mycobacteriaceae</taxon>
        <taxon>Mycobacterium</taxon>
        <taxon>Mycobacterium simiae complex</taxon>
    </lineage>
</organism>
<evidence type="ECO:0000256" key="1">
    <source>
        <dbReference type="ARBA" id="ARBA00022527"/>
    </source>
</evidence>
<dbReference type="InterPro" id="IPR047718">
    <property type="entry name" value="RsbA-like_anti_sig"/>
</dbReference>
<evidence type="ECO:0000259" key="3">
    <source>
        <dbReference type="Pfam" id="PF14417"/>
    </source>
</evidence>
<dbReference type="NCBIfam" id="NF041045">
    <property type="entry name" value="RsbA_anti_sig"/>
    <property type="match status" value="1"/>
</dbReference>
<protein>
    <submittedName>
        <fullName evidence="4">Regulator of Sig8</fullName>
    </submittedName>
</protein>
<evidence type="ECO:0000313" key="4">
    <source>
        <dbReference type="EMBL" id="ORW72597.1"/>
    </source>
</evidence>
<sequence length="322" mass="34479">MTAGTQTEGPGFVHSALLYSSEQEFLDSVERFVVDGLAMDEAVLVAVPGDELALLHDALHSGGGLLDDVRMTDITEVARNPTRFMAMQGSFADSHPGRRVRIVSQLAWPGRTDGELAACVEHEALVNGALDGYQATGLCLYDASRLGDGVLADARATHPLLWSCGSLQPSDEYAPRDVLERCNRPLPANPGAVTYLVRSSGDLSPARSFAVRYAGWIGLSRAGIEDLQLIATELATNSLMYTDGACRLAFWREDEHLVCEARDTGRFDDPLVGRLDPGPSGPASRGLFLVNAISDLVRTHTTATGTTIQAYLRVDPSPAPNG</sequence>
<feature type="domain" description="Histidine kinase/HSP90-like ATPase" evidence="2">
    <location>
        <begin position="202"/>
        <end position="310"/>
    </location>
</feature>
<name>A0AAJ3NSC2_9MYCO</name>
<dbReference type="InterPro" id="IPR025847">
    <property type="entry name" value="MEDS_domain"/>
</dbReference>
<dbReference type="Pfam" id="PF13581">
    <property type="entry name" value="HATPase_c_2"/>
    <property type="match status" value="1"/>
</dbReference>
<dbReference type="EMBL" id="LQPR01000022">
    <property type="protein sequence ID" value="ORW72597.1"/>
    <property type="molecule type" value="Genomic_DNA"/>
</dbReference>
<dbReference type="Proteomes" id="UP000193387">
    <property type="component" value="Unassembled WGS sequence"/>
</dbReference>
<reference evidence="4 5" key="1">
    <citation type="submission" date="2016-01" db="EMBL/GenBank/DDBJ databases">
        <title>The new phylogeny of the genus Mycobacterium.</title>
        <authorList>
            <person name="Tarcisio F."/>
            <person name="Conor M."/>
            <person name="Antonella G."/>
            <person name="Elisabetta G."/>
            <person name="Giulia F.S."/>
            <person name="Sara T."/>
            <person name="Anna F."/>
            <person name="Clotilde B."/>
            <person name="Roberto B."/>
            <person name="Veronica D.S."/>
            <person name="Fabio R."/>
            <person name="Monica P."/>
            <person name="Olivier J."/>
            <person name="Enrico T."/>
            <person name="Nicola S."/>
        </authorList>
    </citation>
    <scope>NUCLEOTIDE SEQUENCE [LARGE SCALE GENOMIC DNA]</scope>
    <source>
        <strain evidence="4 5">DSM 44616</strain>
    </source>
</reference>
<evidence type="ECO:0000259" key="2">
    <source>
        <dbReference type="Pfam" id="PF13581"/>
    </source>
</evidence>
<dbReference type="GO" id="GO:0004674">
    <property type="term" value="F:protein serine/threonine kinase activity"/>
    <property type="evidence" value="ECO:0007669"/>
    <property type="project" value="UniProtKB-KW"/>
</dbReference>
<dbReference type="AlphaFoldDB" id="A0AAJ3NSC2"/>
<dbReference type="InterPro" id="IPR036890">
    <property type="entry name" value="HATPase_C_sf"/>
</dbReference>
<dbReference type="PANTHER" id="PTHR35526:SF3">
    <property type="entry name" value="ANTI-SIGMA-F FACTOR RSBW"/>
    <property type="match status" value="1"/>
</dbReference>
<dbReference type="CDD" id="cd16936">
    <property type="entry name" value="HATPase_RsbW-like"/>
    <property type="match status" value="1"/>
</dbReference>
<dbReference type="Pfam" id="PF14417">
    <property type="entry name" value="MEDS"/>
    <property type="match status" value="1"/>
</dbReference>
<comment type="caution">
    <text evidence="4">The sequence shown here is derived from an EMBL/GenBank/DDBJ whole genome shotgun (WGS) entry which is preliminary data.</text>
</comment>
<dbReference type="Gene3D" id="3.30.565.10">
    <property type="entry name" value="Histidine kinase-like ATPase, C-terminal domain"/>
    <property type="match status" value="1"/>
</dbReference>
<feature type="domain" description="MEDS" evidence="3">
    <location>
        <begin position="14"/>
        <end position="159"/>
    </location>
</feature>
<dbReference type="PANTHER" id="PTHR35526">
    <property type="entry name" value="ANTI-SIGMA-F FACTOR RSBW-RELATED"/>
    <property type="match status" value="1"/>
</dbReference>
<dbReference type="InterPro" id="IPR050267">
    <property type="entry name" value="Anti-sigma-factor_SerPK"/>
</dbReference>